<evidence type="ECO:0000256" key="1">
    <source>
        <dbReference type="SAM" id="Phobius"/>
    </source>
</evidence>
<sequence length="435" mass="48926">MTKINNPKKKKKKKKKRRRSFLPLVCVFAYNQKAAGFASIHQMSQESHSVTLQINQLELGNEGENEQQTKVVRDQLKRIIFFSVAIITMASAILLAFLNGAKDIRAMQYSSTVIKAYNFFIWATLQCPILLLMYAFFLFGRYNQINRKQKIYLISAITISSVLLIVTSFFSLVLLNKDSAGMSLIVIPVITIICFLGYRATQNVHDRDSVNHESYKPEQKKAFNIAKFPTCAKSLLPDHHGWHLCYDGHLHPLTVHYSFWRGSLLSFVRYSSAAILVLLGLSAAALAMQFLETLVVGVFLLVLIPIYVYFTQEYIGISLRDPTSARPLYHDPRYAGVMRYGIATLVSFNGGLLAAICVASVGIAPQQDHMSLGIRVCAFFQLLAIESGLIWIGLMFEPQHGEMWASIVEIFYSVSLLLQIVMIMAGAVMLFIVLS</sequence>
<organism evidence="2">
    <name type="scientific">Ananas comosus var. bracteatus</name>
    <name type="common">red pineapple</name>
    <dbReference type="NCBI Taxonomy" id="296719"/>
    <lineage>
        <taxon>Eukaryota</taxon>
        <taxon>Viridiplantae</taxon>
        <taxon>Streptophyta</taxon>
        <taxon>Embryophyta</taxon>
        <taxon>Tracheophyta</taxon>
        <taxon>Spermatophyta</taxon>
        <taxon>Magnoliopsida</taxon>
        <taxon>Liliopsida</taxon>
        <taxon>Poales</taxon>
        <taxon>Bromeliaceae</taxon>
        <taxon>Bromelioideae</taxon>
        <taxon>Ananas</taxon>
    </lineage>
</organism>
<feature type="transmembrane region" description="Helical" evidence="1">
    <location>
        <begin position="337"/>
        <end position="364"/>
    </location>
</feature>
<proteinExistence type="predicted"/>
<feature type="transmembrane region" description="Helical" evidence="1">
    <location>
        <begin position="182"/>
        <end position="200"/>
    </location>
</feature>
<evidence type="ECO:0000313" key="2">
    <source>
        <dbReference type="EMBL" id="CAD1822044.1"/>
    </source>
</evidence>
<keyword evidence="1" id="KW-1133">Transmembrane helix</keyword>
<protein>
    <submittedName>
        <fullName evidence="2">Uncharacterized protein</fullName>
    </submittedName>
</protein>
<keyword evidence="1" id="KW-0812">Transmembrane</keyword>
<feature type="transmembrane region" description="Helical" evidence="1">
    <location>
        <begin position="294"/>
        <end position="317"/>
    </location>
</feature>
<feature type="transmembrane region" description="Helical" evidence="1">
    <location>
        <begin position="267"/>
        <end position="287"/>
    </location>
</feature>
<name>A0A6V7NUL1_ANACO</name>
<feature type="transmembrane region" description="Helical" evidence="1">
    <location>
        <begin position="376"/>
        <end position="396"/>
    </location>
</feature>
<feature type="transmembrane region" description="Helical" evidence="1">
    <location>
        <begin position="416"/>
        <end position="434"/>
    </location>
</feature>
<feature type="transmembrane region" description="Helical" evidence="1">
    <location>
        <begin position="119"/>
        <end position="139"/>
    </location>
</feature>
<dbReference type="EMBL" id="LR862142">
    <property type="protein sequence ID" value="CAD1822044.1"/>
    <property type="molecule type" value="Genomic_DNA"/>
</dbReference>
<reference evidence="2" key="1">
    <citation type="submission" date="2020-07" db="EMBL/GenBank/DDBJ databases">
        <authorList>
            <person name="Lin J."/>
        </authorList>
    </citation>
    <scope>NUCLEOTIDE SEQUENCE</scope>
</reference>
<dbReference type="AlphaFoldDB" id="A0A6V7NUL1"/>
<accession>A0A6V7NUL1</accession>
<keyword evidence="1" id="KW-0472">Membrane</keyword>
<feature type="transmembrane region" description="Helical" evidence="1">
    <location>
        <begin position="79"/>
        <end position="98"/>
    </location>
</feature>
<feature type="transmembrane region" description="Helical" evidence="1">
    <location>
        <begin position="151"/>
        <end position="175"/>
    </location>
</feature>
<gene>
    <name evidence="2" type="ORF">CB5_LOCUS5255</name>
</gene>